<dbReference type="PANTHER" id="PTHR33643:SF1">
    <property type="entry name" value="UREASE ACCESSORY PROTEIN D"/>
    <property type="match status" value="1"/>
</dbReference>
<evidence type="ECO:0000256" key="2">
    <source>
        <dbReference type="ARBA" id="ARBA00022988"/>
    </source>
</evidence>
<dbReference type="STRING" id="1656094.BFC18_14545"/>
<dbReference type="EMBL" id="MDHN01000029">
    <property type="protein sequence ID" value="OFC70383.1"/>
    <property type="molecule type" value="Genomic_DNA"/>
</dbReference>
<comment type="similarity">
    <text evidence="1 4">Belongs to the UreD family.</text>
</comment>
<dbReference type="PANTHER" id="PTHR33643">
    <property type="entry name" value="UREASE ACCESSORY PROTEIN D"/>
    <property type="match status" value="1"/>
</dbReference>
<keyword evidence="3 4" id="KW-0143">Chaperone</keyword>
<comment type="subunit">
    <text evidence="4">UreD, UreF and UreG form a complex that acts as a GTP-hydrolysis-dependent molecular chaperone, activating the urease apoprotein by helping to assemble the nickel containing metallocenter of UreC. The UreE protein probably delivers the nickel.</text>
</comment>
<evidence type="ECO:0000313" key="6">
    <source>
        <dbReference type="Proteomes" id="UP000175691"/>
    </source>
</evidence>
<sequence>MTTAIPQVAAAYEHWLARLDMTFKARQGKTRLVDTKREGPLSVQRAFYPERSGAAHLYLLHPPAGIVSGDELNIAANLDTDCEVLLTTPGANRFYRARDAVGIASKQSQHNRFYVQDNARLEYLPHETLVYANANAFSTTDIFVEGNASFVGWDIACLGLPHIQQPFDKGRFTQTLSLYHNGRIRFHDRLAVEAQDDMCRSRIGLAGHHVVGNMVLFNGEHAASTAMAKQLVELARNASEAEHENGELAITQLQGVVITRYLGDDSEACRECFARIWAATRPLMSGRDAVPPRIWYT</sequence>
<evidence type="ECO:0000256" key="3">
    <source>
        <dbReference type="ARBA" id="ARBA00023186"/>
    </source>
</evidence>
<dbReference type="Pfam" id="PF01774">
    <property type="entry name" value="UreD"/>
    <property type="match status" value="1"/>
</dbReference>
<evidence type="ECO:0000256" key="4">
    <source>
        <dbReference type="HAMAP-Rule" id="MF_01384"/>
    </source>
</evidence>
<evidence type="ECO:0000256" key="1">
    <source>
        <dbReference type="ARBA" id="ARBA00007177"/>
    </source>
</evidence>
<evidence type="ECO:0000313" key="5">
    <source>
        <dbReference type="EMBL" id="OFC70383.1"/>
    </source>
</evidence>
<comment type="caution">
    <text evidence="5">The sequence shown here is derived from an EMBL/GenBank/DDBJ whole genome shotgun (WGS) entry which is preliminary data.</text>
</comment>
<dbReference type="RefSeq" id="WP_070126026.1">
    <property type="nucleotide sequence ID" value="NZ_MDHN01000029.1"/>
</dbReference>
<dbReference type="HAMAP" id="MF_01384">
    <property type="entry name" value="UreD"/>
    <property type="match status" value="1"/>
</dbReference>
<keyword evidence="2 4" id="KW-0996">Nickel insertion</keyword>
<dbReference type="InterPro" id="IPR002669">
    <property type="entry name" value="UreD"/>
</dbReference>
<protein>
    <recommendedName>
        <fullName evidence="4">Urease accessory protein UreD</fullName>
    </recommendedName>
</protein>
<comment type="function">
    <text evidence="4">Required for maturation of urease via the functional incorporation of the urease nickel metallocenter.</text>
</comment>
<dbReference type="Proteomes" id="UP000175691">
    <property type="component" value="Unassembled WGS sequence"/>
</dbReference>
<accession>A0A1E7ZA12</accession>
<dbReference type="GO" id="GO:0005737">
    <property type="term" value="C:cytoplasm"/>
    <property type="evidence" value="ECO:0007669"/>
    <property type="project" value="UniProtKB-SubCell"/>
</dbReference>
<gene>
    <name evidence="4" type="primary">ureD</name>
    <name evidence="5" type="ORF">BFC18_14545</name>
</gene>
<organism evidence="5 6">
    <name type="scientific">Alteromonas confluentis</name>
    <dbReference type="NCBI Taxonomy" id="1656094"/>
    <lineage>
        <taxon>Bacteria</taxon>
        <taxon>Pseudomonadati</taxon>
        <taxon>Pseudomonadota</taxon>
        <taxon>Gammaproteobacteria</taxon>
        <taxon>Alteromonadales</taxon>
        <taxon>Alteromonadaceae</taxon>
        <taxon>Alteromonas/Salinimonas group</taxon>
        <taxon>Alteromonas</taxon>
    </lineage>
</organism>
<name>A0A1E7ZA12_9ALTE</name>
<dbReference type="AlphaFoldDB" id="A0A1E7ZA12"/>
<keyword evidence="4" id="KW-0963">Cytoplasm</keyword>
<proteinExistence type="inferred from homology"/>
<comment type="subcellular location">
    <subcellularLocation>
        <location evidence="4">Cytoplasm</location>
    </subcellularLocation>
</comment>
<dbReference type="OrthoDB" id="9798842at2"/>
<dbReference type="GO" id="GO:0016151">
    <property type="term" value="F:nickel cation binding"/>
    <property type="evidence" value="ECO:0007669"/>
    <property type="project" value="UniProtKB-UniRule"/>
</dbReference>
<reference evidence="5 6" key="1">
    <citation type="submission" date="2016-08" db="EMBL/GenBank/DDBJ databases">
        <authorList>
            <person name="Seilhamer J.J."/>
        </authorList>
    </citation>
    <scope>NUCLEOTIDE SEQUENCE [LARGE SCALE GENOMIC DNA]</scope>
    <source>
        <strain evidence="5 6">KCTC 42603</strain>
    </source>
</reference>
<keyword evidence="6" id="KW-1185">Reference proteome</keyword>